<gene>
    <name evidence="1" type="ORF">Pla52n_24470</name>
</gene>
<proteinExistence type="predicted"/>
<organism evidence="1 2">
    <name type="scientific">Stieleria varia</name>
    <dbReference type="NCBI Taxonomy" id="2528005"/>
    <lineage>
        <taxon>Bacteria</taxon>
        <taxon>Pseudomonadati</taxon>
        <taxon>Planctomycetota</taxon>
        <taxon>Planctomycetia</taxon>
        <taxon>Pirellulales</taxon>
        <taxon>Pirellulaceae</taxon>
        <taxon>Stieleria</taxon>
    </lineage>
</organism>
<evidence type="ECO:0000313" key="2">
    <source>
        <dbReference type="Proteomes" id="UP000320176"/>
    </source>
</evidence>
<dbReference type="AlphaFoldDB" id="A0A5C6AY60"/>
<dbReference type="EMBL" id="SJPN01000003">
    <property type="protein sequence ID" value="TWU04407.1"/>
    <property type="molecule type" value="Genomic_DNA"/>
</dbReference>
<accession>A0A5C6AY60</accession>
<evidence type="ECO:0000313" key="1">
    <source>
        <dbReference type="EMBL" id="TWU04407.1"/>
    </source>
</evidence>
<name>A0A5C6AY60_9BACT</name>
<comment type="caution">
    <text evidence="1">The sequence shown here is derived from an EMBL/GenBank/DDBJ whole genome shotgun (WGS) entry which is preliminary data.</text>
</comment>
<reference evidence="1 2" key="1">
    <citation type="submission" date="2019-02" db="EMBL/GenBank/DDBJ databases">
        <title>Deep-cultivation of Planctomycetes and their phenomic and genomic characterization uncovers novel biology.</title>
        <authorList>
            <person name="Wiegand S."/>
            <person name="Jogler M."/>
            <person name="Boedeker C."/>
            <person name="Pinto D."/>
            <person name="Vollmers J."/>
            <person name="Rivas-Marin E."/>
            <person name="Kohn T."/>
            <person name="Peeters S.H."/>
            <person name="Heuer A."/>
            <person name="Rast P."/>
            <person name="Oberbeckmann S."/>
            <person name="Bunk B."/>
            <person name="Jeske O."/>
            <person name="Meyerdierks A."/>
            <person name="Storesund J.E."/>
            <person name="Kallscheuer N."/>
            <person name="Luecker S."/>
            <person name="Lage O.M."/>
            <person name="Pohl T."/>
            <person name="Merkel B.J."/>
            <person name="Hornburger P."/>
            <person name="Mueller R.-W."/>
            <person name="Bruemmer F."/>
            <person name="Labrenz M."/>
            <person name="Spormann A.M."/>
            <person name="Op Den Camp H."/>
            <person name="Overmann J."/>
            <person name="Amann R."/>
            <person name="Jetten M.S.M."/>
            <person name="Mascher T."/>
            <person name="Medema M.H."/>
            <person name="Devos D.P."/>
            <person name="Kaster A.-K."/>
            <person name="Ovreas L."/>
            <person name="Rohde M."/>
            <person name="Galperin M.Y."/>
            <person name="Jogler C."/>
        </authorList>
    </citation>
    <scope>NUCLEOTIDE SEQUENCE [LARGE SCALE GENOMIC DNA]</scope>
    <source>
        <strain evidence="1 2">Pla52n</strain>
    </source>
</reference>
<sequence length="224" mass="25198">MLYETDFCTDLEAAEFRLHSSSVCGLYFFRKRKGGHHQAVVINQSGSESPAFYAYAVVSFLNHGYLYKELCVIDLITEIANDSGRGWTEIHSRKEAQEWGRSLVNALPGRFRELESSQLEELSANSAESRAAASKYVALLSGDVKRGEESKRIAGMPGVCQVPDAVDLYTRVVDTILQNQEVVDPGIDFSMLKPIESVEFMRRIQLVADFLFWRDFGGDVNRVE</sequence>
<keyword evidence="2" id="KW-1185">Reference proteome</keyword>
<dbReference type="RefSeq" id="WP_146519838.1">
    <property type="nucleotide sequence ID" value="NZ_CP151726.1"/>
</dbReference>
<dbReference type="Proteomes" id="UP000320176">
    <property type="component" value="Unassembled WGS sequence"/>
</dbReference>
<protein>
    <submittedName>
        <fullName evidence="1">Uncharacterized protein</fullName>
    </submittedName>
</protein>